<evidence type="ECO:0008006" key="3">
    <source>
        <dbReference type="Google" id="ProtNLM"/>
    </source>
</evidence>
<reference evidence="1 2" key="1">
    <citation type="submission" date="2016-08" db="EMBL/GenBank/DDBJ databases">
        <title>Evolution of the type three secretion system and type three effector repertoires in Xanthomonas.</title>
        <authorList>
            <person name="Merda D."/>
            <person name="Briand M."/>
            <person name="Bosis E."/>
            <person name="Rousseau C."/>
            <person name="Portier P."/>
            <person name="Jacques M.-A."/>
            <person name="Fischer-Le Saux M."/>
        </authorList>
    </citation>
    <scope>NUCLEOTIDE SEQUENCE [LARGE SCALE GENOMIC DNA]</scope>
    <source>
        <strain evidence="1 2">CFBP 4691</strain>
    </source>
</reference>
<dbReference type="RefSeq" id="WP_128419998.1">
    <property type="nucleotide sequence ID" value="NZ_CP049017.1"/>
</dbReference>
<name>A0A2S6ZGJ7_9XANT</name>
<dbReference type="AlphaFoldDB" id="A0A2S6ZGJ7"/>
<proteinExistence type="predicted"/>
<organism evidence="1 2">
    <name type="scientific">Xanthomonas theicola</name>
    <dbReference type="NCBI Taxonomy" id="56464"/>
    <lineage>
        <taxon>Bacteria</taxon>
        <taxon>Pseudomonadati</taxon>
        <taxon>Pseudomonadota</taxon>
        <taxon>Gammaproteobacteria</taxon>
        <taxon>Lysobacterales</taxon>
        <taxon>Lysobacteraceae</taxon>
        <taxon>Xanthomonas</taxon>
    </lineage>
</organism>
<dbReference type="Proteomes" id="UP000239898">
    <property type="component" value="Unassembled WGS sequence"/>
</dbReference>
<sequence>MAPITEVEWQALEDGLDTSAILCAVDALDRLRTALANSSEGGLSAMRDELLQLHRSAQAVRKSGTSVEIHELFDLTNDIELQIGEWLKTLNSIQATLSAITAIYPESLAYED</sequence>
<evidence type="ECO:0000313" key="2">
    <source>
        <dbReference type="Proteomes" id="UP000239898"/>
    </source>
</evidence>
<evidence type="ECO:0000313" key="1">
    <source>
        <dbReference type="EMBL" id="PPT91279.1"/>
    </source>
</evidence>
<dbReference type="OrthoDB" id="582700at2"/>
<comment type="caution">
    <text evidence="1">The sequence shown here is derived from an EMBL/GenBank/DDBJ whole genome shotgun (WGS) entry which is preliminary data.</text>
</comment>
<gene>
    <name evidence="1" type="ORF">XthCFBP4691_08385</name>
</gene>
<dbReference type="EMBL" id="MIGX01000030">
    <property type="protein sequence ID" value="PPT91279.1"/>
    <property type="molecule type" value="Genomic_DNA"/>
</dbReference>
<protein>
    <recommendedName>
        <fullName evidence="3">Transposase</fullName>
    </recommendedName>
</protein>
<accession>A0A2S6ZGJ7</accession>
<keyword evidence="2" id="KW-1185">Reference proteome</keyword>